<feature type="compositionally biased region" description="Basic and acidic residues" evidence="1">
    <location>
        <begin position="453"/>
        <end position="492"/>
    </location>
</feature>
<feature type="compositionally biased region" description="Basic and acidic residues" evidence="1">
    <location>
        <begin position="422"/>
        <end position="433"/>
    </location>
</feature>
<accession>A0AAN6F4J3</accession>
<feature type="region of interest" description="Disordered" evidence="1">
    <location>
        <begin position="677"/>
        <end position="798"/>
    </location>
</feature>
<organism evidence="3 4">
    <name type="scientific">Exophiala dermatitidis</name>
    <name type="common">Black yeast-like fungus</name>
    <name type="synonym">Wangiella dermatitidis</name>
    <dbReference type="NCBI Taxonomy" id="5970"/>
    <lineage>
        <taxon>Eukaryota</taxon>
        <taxon>Fungi</taxon>
        <taxon>Dikarya</taxon>
        <taxon>Ascomycota</taxon>
        <taxon>Pezizomycotina</taxon>
        <taxon>Eurotiomycetes</taxon>
        <taxon>Chaetothyriomycetidae</taxon>
        <taxon>Chaetothyriales</taxon>
        <taxon>Herpotrichiellaceae</taxon>
        <taxon>Exophiala</taxon>
    </lineage>
</organism>
<feature type="compositionally biased region" description="Basic and acidic residues" evidence="1">
    <location>
        <begin position="582"/>
        <end position="591"/>
    </location>
</feature>
<dbReference type="PANTHER" id="PTHR42081">
    <property type="entry name" value="ZINC FINGER PROTEIN DHHC DOMAIN CONTAINING PROTEIN"/>
    <property type="match status" value="1"/>
</dbReference>
<dbReference type="Pfam" id="PF26118">
    <property type="entry name" value="DUF8035"/>
    <property type="match status" value="1"/>
</dbReference>
<dbReference type="EMBL" id="JAJGCB010000001">
    <property type="protein sequence ID" value="KAJ8995485.1"/>
    <property type="molecule type" value="Genomic_DNA"/>
</dbReference>
<feature type="compositionally biased region" description="Basic and acidic residues" evidence="1">
    <location>
        <begin position="677"/>
        <end position="693"/>
    </location>
</feature>
<sequence length="798" mass="91679">MAENRYRPSSYADPRASTGMVFSSSFDPRYYAQPRSGFDSVPASRHGSVYATQGVARKTYLDDHHPGGGSTIRTEYTVRPRHNSTVGSESRRPVSTVINRHPSPPRVRPTVLTTSARDDPRSPAIASAGAGGERYLVPAASHSRHHHRHSSATGAEQDRLGPAKSQRQPEYHRRGGYNAPLQDEGFSYTTPKEHFLQESSRPPQRRGSYSRRERPTSVIGLPEYRAAPRRDVPPPSSTRALDRVERSDPYRTSAPRLRDYDDRPAEIVSRTRSMRAPVVHQYRDDDYPLTREERNPRIAAKRHDRIDDDDRILRARYRDERDREGARALPRESERVRDRDRDLEREREREKEREREIDRERTGDRDQLREIDRNIRGPDDRRPPRSREVSPEHSGPRKSLATAAGLAAAGALAGAAVKSAKKTRDESESDDKGRRHRRRRRHHADDETSPDELASHVERDLTLNDGERAPHDRRRDDRKGDGAESERDDQYDRRRRHRRRHKDRARDEDESESTEDSGGRGHHGRKYEKEREGELREPSDVRRERTPSRDGPREAASSSDKHTSSPLQDEDTRPRRVQLVEPVEKKEEFKPKGILKPPREVPFPEDPNPEREGVAPLKDATKDGIPPNARWTKISRALVNPEALEKAHERFEERDDYVIVLRVISREEIMKLAEKTKEIREARERQWQAELERQRRRPREARDYKDENYDTDDEDRPRLAIDQAPPIQGDPRAYFAQQQQQLSRDAAPVSVNIPGQPGVAAPQVASPVAAPPPSQSQQMPIPDIRVESDQGNYIAKNG</sequence>
<evidence type="ECO:0000256" key="1">
    <source>
        <dbReference type="SAM" id="MobiDB-lite"/>
    </source>
</evidence>
<feature type="region of interest" description="Disordered" evidence="1">
    <location>
        <begin position="285"/>
        <end position="628"/>
    </location>
</feature>
<feature type="compositionally biased region" description="Low complexity" evidence="1">
    <location>
        <begin position="756"/>
        <end position="768"/>
    </location>
</feature>
<name>A0AAN6F4J3_EXODE</name>
<reference evidence="3" key="1">
    <citation type="submission" date="2023-01" db="EMBL/GenBank/DDBJ databases">
        <title>Exophiala dermititidis isolated from Cystic Fibrosis Patient.</title>
        <authorList>
            <person name="Kurbessoian T."/>
            <person name="Crocker A."/>
            <person name="Murante D."/>
            <person name="Hogan D.A."/>
            <person name="Stajich J.E."/>
        </authorList>
    </citation>
    <scope>NUCLEOTIDE SEQUENCE</scope>
    <source>
        <strain evidence="3">Ex8</strain>
    </source>
</reference>
<feature type="compositionally biased region" description="Basic and acidic residues" evidence="1">
    <location>
        <begin position="527"/>
        <end position="563"/>
    </location>
</feature>
<comment type="caution">
    <text evidence="3">The sequence shown here is derived from an EMBL/GenBank/DDBJ whole genome shotgun (WGS) entry which is preliminary data.</text>
</comment>
<evidence type="ECO:0000313" key="4">
    <source>
        <dbReference type="Proteomes" id="UP001161757"/>
    </source>
</evidence>
<dbReference type="AlphaFoldDB" id="A0AAN6F4J3"/>
<evidence type="ECO:0000313" key="3">
    <source>
        <dbReference type="EMBL" id="KAJ8995485.1"/>
    </source>
</evidence>
<proteinExistence type="predicted"/>
<feature type="compositionally biased region" description="Basic and acidic residues" evidence="1">
    <location>
        <begin position="240"/>
        <end position="249"/>
    </location>
</feature>
<gene>
    <name evidence="3" type="ORF">HRR80_000253</name>
</gene>
<protein>
    <recommendedName>
        <fullName evidence="2">DUF8035 domain-containing protein</fullName>
    </recommendedName>
</protein>
<feature type="region of interest" description="Disordered" evidence="1">
    <location>
        <begin position="60"/>
        <end position="272"/>
    </location>
</feature>
<feature type="compositionally biased region" description="Low complexity" evidence="1">
    <location>
        <begin position="400"/>
        <end position="416"/>
    </location>
</feature>
<feature type="compositionally biased region" description="Basic and acidic residues" evidence="1">
    <location>
        <begin position="256"/>
        <end position="265"/>
    </location>
</feature>
<feature type="domain" description="DUF8035" evidence="2">
    <location>
        <begin position="629"/>
        <end position="682"/>
    </location>
</feature>
<feature type="compositionally biased region" description="Basic residues" evidence="1">
    <location>
        <begin position="493"/>
        <end position="503"/>
    </location>
</feature>
<feature type="compositionally biased region" description="Basic and acidic residues" evidence="1">
    <location>
        <begin position="304"/>
        <end position="395"/>
    </location>
</feature>
<evidence type="ECO:0000259" key="2">
    <source>
        <dbReference type="Pfam" id="PF26118"/>
    </source>
</evidence>
<dbReference type="PANTHER" id="PTHR42081:SF1">
    <property type="entry name" value="ZINC FINGER PROTEIN DHHC DOMAIN CONTAINING PROTEIN"/>
    <property type="match status" value="1"/>
</dbReference>
<dbReference type="Proteomes" id="UP001161757">
    <property type="component" value="Unassembled WGS sequence"/>
</dbReference>
<feature type="compositionally biased region" description="Basic and acidic residues" evidence="1">
    <location>
        <begin position="156"/>
        <end position="173"/>
    </location>
</feature>
<feature type="compositionally biased region" description="Basic and acidic residues" evidence="1">
    <location>
        <begin position="285"/>
        <end position="296"/>
    </location>
</feature>
<dbReference type="InterPro" id="IPR058348">
    <property type="entry name" value="DUF8035"/>
</dbReference>